<keyword evidence="3" id="KW-1185">Reference proteome</keyword>
<dbReference type="STRING" id="314283.MED297_15310"/>
<dbReference type="HOGENOM" id="CLU_553072_0_0_6"/>
<proteinExistence type="predicted"/>
<feature type="coiled-coil region" evidence="1">
    <location>
        <begin position="185"/>
        <end position="343"/>
    </location>
</feature>
<protein>
    <submittedName>
        <fullName evidence="2">Glycosyl transferase, family 2</fullName>
    </submittedName>
</protein>
<organism evidence="2 3">
    <name type="scientific">Reinekea blandensis MED297</name>
    <dbReference type="NCBI Taxonomy" id="314283"/>
    <lineage>
        <taxon>Bacteria</taxon>
        <taxon>Pseudomonadati</taxon>
        <taxon>Pseudomonadota</taxon>
        <taxon>Gammaproteobacteria</taxon>
        <taxon>Oceanospirillales</taxon>
        <taxon>Saccharospirillaceae</taxon>
        <taxon>Reinekea</taxon>
    </lineage>
</organism>
<dbReference type="GO" id="GO:0016740">
    <property type="term" value="F:transferase activity"/>
    <property type="evidence" value="ECO:0007669"/>
    <property type="project" value="UniProtKB-KW"/>
</dbReference>
<sequence length="493" mass="56300">MLMITHALEPEFGSSVMERFNGKPGVVLLDNIAQGGASGRVREFLAAEPSNRVLVFVDFAAERLGAMYQQEASVQQTAIDEWVSQAGALLEVHKQDRKRIRLVSLASAVFDPHALKDEFHITMELPSHSPEQALGMTLVEKLVTGDYAELDLHLRACTRTYNESALMAEKAKQAADFIITQQLEIATLQRALKAEAEEKQAITNDAEKRTMTLRAELKSVNASNKELNSENSLLLDQLHKVQEDLERKLLEVTEQEKLAKKNEKALQAKQNELVKEKASNDKAIERLKTQHAKELDSLDASLKAEKAKNKDLAEENDLILNQLHLVQEELERYYQELRSTKQLSDSHARKFEQLNESMKLQSRKHSRAQVQLNRVQNAFSWKVTKVFRSAIRLYPRVRLSEQVELLKASDLFDETWYLKTYPDVQKAGLDAAIHYLRHGAKEGRNPGPNFDTQWYLQQYPDVQKSKLNALVHYILYGIDENRKVSPRLLTHRA</sequence>
<keyword evidence="1" id="KW-0175">Coiled coil</keyword>
<evidence type="ECO:0000313" key="2">
    <source>
        <dbReference type="EMBL" id="EAR07910.1"/>
    </source>
</evidence>
<evidence type="ECO:0000256" key="1">
    <source>
        <dbReference type="SAM" id="Coils"/>
    </source>
</evidence>
<accession>A4BIX7</accession>
<dbReference type="RefSeq" id="WP_008043167.1">
    <property type="nucleotide sequence ID" value="NZ_CH724150.1"/>
</dbReference>
<comment type="caution">
    <text evidence="2">The sequence shown here is derived from an EMBL/GenBank/DDBJ whole genome shotgun (WGS) entry which is preliminary data.</text>
</comment>
<dbReference type="Proteomes" id="UP000005953">
    <property type="component" value="Unassembled WGS sequence"/>
</dbReference>
<dbReference type="AlphaFoldDB" id="A4BIX7"/>
<keyword evidence="2" id="KW-0808">Transferase</keyword>
<dbReference type="EMBL" id="AAOE01000029">
    <property type="protein sequence ID" value="EAR07910.1"/>
    <property type="molecule type" value="Genomic_DNA"/>
</dbReference>
<evidence type="ECO:0000313" key="3">
    <source>
        <dbReference type="Proteomes" id="UP000005953"/>
    </source>
</evidence>
<name>A4BIX7_9GAMM</name>
<gene>
    <name evidence="2" type="ORF">MED297_15310</name>
</gene>
<reference evidence="2 3" key="1">
    <citation type="submission" date="2006-02" db="EMBL/GenBank/DDBJ databases">
        <authorList>
            <person name="Pinhassi J."/>
            <person name="Pedros-Alio C."/>
            <person name="Ferriera S."/>
            <person name="Johnson J."/>
            <person name="Kravitz S."/>
            <person name="Halpern A."/>
            <person name="Remington K."/>
            <person name="Beeson K."/>
            <person name="Tran B."/>
            <person name="Rogers Y.-H."/>
            <person name="Friedman R."/>
            <person name="Venter J.C."/>
        </authorList>
    </citation>
    <scope>NUCLEOTIDE SEQUENCE [LARGE SCALE GENOMIC DNA]</scope>
    <source>
        <strain evidence="2 3">MED297</strain>
    </source>
</reference>
<dbReference type="OrthoDB" id="7068720at2"/>